<organism evidence="1 2">
    <name type="scientific">Smallanthus sonchifolius</name>
    <dbReference type="NCBI Taxonomy" id="185202"/>
    <lineage>
        <taxon>Eukaryota</taxon>
        <taxon>Viridiplantae</taxon>
        <taxon>Streptophyta</taxon>
        <taxon>Embryophyta</taxon>
        <taxon>Tracheophyta</taxon>
        <taxon>Spermatophyta</taxon>
        <taxon>Magnoliopsida</taxon>
        <taxon>eudicotyledons</taxon>
        <taxon>Gunneridae</taxon>
        <taxon>Pentapetalae</taxon>
        <taxon>asterids</taxon>
        <taxon>campanulids</taxon>
        <taxon>Asterales</taxon>
        <taxon>Asteraceae</taxon>
        <taxon>Asteroideae</taxon>
        <taxon>Heliantheae alliance</taxon>
        <taxon>Millerieae</taxon>
        <taxon>Smallanthus</taxon>
    </lineage>
</organism>
<name>A0ACB9K3Q4_9ASTR</name>
<gene>
    <name evidence="1" type="ORF">L1987_00861</name>
</gene>
<sequence length="349" mass="39618">MVLLTEISEQSSSSTLTTYDYDVFLSFRGEDTRYNFTDHLLKALQEATIDTFFDDTEIQIGEFLKPELESAIKSSRASIIVLSKDYASSTWRETILIQGIVKEMSSRLDLHKRSEIPKLIGMKSSVRTITSFLKDGSGQSTEILTIWDKELFKHIACLFVGEDRKFTEDILKACGVCKSSGIKILINRCLLTVGSSDKLMMHQLLQDMGRDIVRQESPKKPWKRSILLDHEELTNGEYGSSCISNSKLQQLWKKPKHHYKTQALSEIDKEVLHRLGWTDIEYLNHCGFSKAGTSGVYDLPGRILPAQFEDGDEVSINFSVKYYCLDDSARFIAYGGKGPDYANVREYGI</sequence>
<dbReference type="Proteomes" id="UP001056120">
    <property type="component" value="Linkage Group LG01"/>
</dbReference>
<evidence type="ECO:0000313" key="2">
    <source>
        <dbReference type="Proteomes" id="UP001056120"/>
    </source>
</evidence>
<proteinExistence type="predicted"/>
<comment type="caution">
    <text evidence="1">The sequence shown here is derived from an EMBL/GenBank/DDBJ whole genome shotgun (WGS) entry which is preliminary data.</text>
</comment>
<reference evidence="2" key="1">
    <citation type="journal article" date="2022" name="Mol. Ecol. Resour.">
        <title>The genomes of chicory, endive, great burdock and yacon provide insights into Asteraceae palaeo-polyploidization history and plant inulin production.</title>
        <authorList>
            <person name="Fan W."/>
            <person name="Wang S."/>
            <person name="Wang H."/>
            <person name="Wang A."/>
            <person name="Jiang F."/>
            <person name="Liu H."/>
            <person name="Zhao H."/>
            <person name="Xu D."/>
            <person name="Zhang Y."/>
        </authorList>
    </citation>
    <scope>NUCLEOTIDE SEQUENCE [LARGE SCALE GENOMIC DNA]</scope>
    <source>
        <strain evidence="2">cv. Yunnan</strain>
    </source>
</reference>
<evidence type="ECO:0000313" key="1">
    <source>
        <dbReference type="EMBL" id="KAI3826805.1"/>
    </source>
</evidence>
<reference evidence="1 2" key="2">
    <citation type="journal article" date="2022" name="Mol. Ecol. Resour.">
        <title>The genomes of chicory, endive, great burdock and yacon provide insights into Asteraceae paleo-polyploidization history and plant inulin production.</title>
        <authorList>
            <person name="Fan W."/>
            <person name="Wang S."/>
            <person name="Wang H."/>
            <person name="Wang A."/>
            <person name="Jiang F."/>
            <person name="Liu H."/>
            <person name="Zhao H."/>
            <person name="Xu D."/>
            <person name="Zhang Y."/>
        </authorList>
    </citation>
    <scope>NUCLEOTIDE SEQUENCE [LARGE SCALE GENOMIC DNA]</scope>
    <source>
        <strain evidence="2">cv. Yunnan</strain>
        <tissue evidence="1">Leaves</tissue>
    </source>
</reference>
<accession>A0ACB9K3Q4</accession>
<protein>
    <submittedName>
        <fullName evidence="1">Uncharacterized protein</fullName>
    </submittedName>
</protein>
<dbReference type="EMBL" id="CM042018">
    <property type="protein sequence ID" value="KAI3826805.1"/>
    <property type="molecule type" value="Genomic_DNA"/>
</dbReference>
<keyword evidence="2" id="KW-1185">Reference proteome</keyword>